<evidence type="ECO:0000256" key="1">
    <source>
        <dbReference type="ARBA" id="ARBA00004123"/>
    </source>
</evidence>
<evidence type="ECO:0000256" key="6">
    <source>
        <dbReference type="ARBA" id="ARBA00022833"/>
    </source>
</evidence>
<dbReference type="InterPro" id="IPR000967">
    <property type="entry name" value="Znf_NFX1"/>
</dbReference>
<evidence type="ECO:0000256" key="11">
    <source>
        <dbReference type="SAM" id="MobiDB-lite"/>
    </source>
</evidence>
<evidence type="ECO:0000313" key="14">
    <source>
        <dbReference type="EMBL" id="TIB81940.1"/>
    </source>
</evidence>
<dbReference type="CDD" id="cd06008">
    <property type="entry name" value="NF-X1-zinc-finger"/>
    <property type="match status" value="4"/>
</dbReference>
<evidence type="ECO:0000256" key="3">
    <source>
        <dbReference type="ARBA" id="ARBA00022723"/>
    </source>
</evidence>
<dbReference type="AlphaFoldDB" id="A0A4T0MFF9"/>
<keyword evidence="8" id="KW-0804">Transcription</keyword>
<feature type="compositionally biased region" description="Polar residues" evidence="11">
    <location>
        <begin position="849"/>
        <end position="865"/>
    </location>
</feature>
<protein>
    <recommendedName>
        <fullName evidence="16">R3H domain-containing protein</fullName>
    </recommendedName>
</protein>
<feature type="compositionally biased region" description="Low complexity" evidence="11">
    <location>
        <begin position="48"/>
        <end position="58"/>
    </location>
</feature>
<gene>
    <name evidence="14" type="ORF">E3Q22_00589</name>
</gene>
<comment type="subcellular location">
    <subcellularLocation>
        <location evidence="1">Nucleus</location>
    </subcellularLocation>
</comment>
<evidence type="ECO:0000256" key="9">
    <source>
        <dbReference type="ARBA" id="ARBA00023242"/>
    </source>
</evidence>
<feature type="compositionally biased region" description="Basic residues" evidence="11">
    <location>
        <begin position="18"/>
        <end position="37"/>
    </location>
</feature>
<keyword evidence="4" id="KW-0677">Repeat</keyword>
<dbReference type="GO" id="GO:0005634">
    <property type="term" value="C:nucleus"/>
    <property type="evidence" value="ECO:0007669"/>
    <property type="project" value="UniProtKB-SubCell"/>
</dbReference>
<dbReference type="EMBL" id="SPRC01000004">
    <property type="protein sequence ID" value="TIB81940.1"/>
    <property type="molecule type" value="Genomic_DNA"/>
</dbReference>
<dbReference type="Proteomes" id="UP000310685">
    <property type="component" value="Unassembled WGS sequence"/>
</dbReference>
<comment type="similarity">
    <text evidence="2">Belongs to the NFX1 family.</text>
</comment>
<evidence type="ECO:0000256" key="4">
    <source>
        <dbReference type="ARBA" id="ARBA00022737"/>
    </source>
</evidence>
<dbReference type="GO" id="GO:0000122">
    <property type="term" value="P:negative regulation of transcription by RNA polymerase II"/>
    <property type="evidence" value="ECO:0007669"/>
    <property type="project" value="TreeGrafter"/>
</dbReference>
<dbReference type="PANTHER" id="PTHR12360">
    <property type="entry name" value="NUCLEAR TRANSCRIPTION FACTOR, X-BOX BINDING 1 NFX1"/>
    <property type="match status" value="1"/>
</dbReference>
<evidence type="ECO:0000256" key="2">
    <source>
        <dbReference type="ARBA" id="ARBA00007269"/>
    </source>
</evidence>
<dbReference type="PROSITE" id="PS50016">
    <property type="entry name" value="ZF_PHD_2"/>
    <property type="match status" value="1"/>
</dbReference>
<dbReference type="GO" id="GO:0000981">
    <property type="term" value="F:DNA-binding transcription factor activity, RNA polymerase II-specific"/>
    <property type="evidence" value="ECO:0007669"/>
    <property type="project" value="TreeGrafter"/>
</dbReference>
<dbReference type="PANTHER" id="PTHR12360:SF12">
    <property type="entry name" value="TRANSCRIPTIONAL REPRESSOR NF-X1"/>
    <property type="match status" value="1"/>
</dbReference>
<feature type="region of interest" description="Disordered" evidence="11">
    <location>
        <begin position="846"/>
        <end position="875"/>
    </location>
</feature>
<dbReference type="InterPro" id="IPR034078">
    <property type="entry name" value="NFX1_fam"/>
</dbReference>
<feature type="domain" description="PHD-type" evidence="12">
    <location>
        <begin position="111"/>
        <end position="173"/>
    </location>
</feature>
<evidence type="ECO:0000313" key="15">
    <source>
        <dbReference type="Proteomes" id="UP000310685"/>
    </source>
</evidence>
<dbReference type="PROSITE" id="PS50089">
    <property type="entry name" value="ZF_RING_2"/>
    <property type="match status" value="1"/>
</dbReference>
<keyword evidence="3" id="KW-0479">Metal-binding</keyword>
<keyword evidence="7" id="KW-0805">Transcription regulation</keyword>
<evidence type="ECO:0000256" key="10">
    <source>
        <dbReference type="PROSITE-ProRule" id="PRU00175"/>
    </source>
</evidence>
<comment type="caution">
    <text evidence="14">The sequence shown here is derived from an EMBL/GenBank/DDBJ whole genome shotgun (WGS) entry which is preliminary data.</text>
</comment>
<name>A0A4T0MFF9_9BASI</name>
<dbReference type="SMART" id="SM00438">
    <property type="entry name" value="ZnF_NFX"/>
    <property type="match status" value="7"/>
</dbReference>
<dbReference type="InterPro" id="IPR019787">
    <property type="entry name" value="Znf_PHD-finger"/>
</dbReference>
<evidence type="ECO:0008006" key="16">
    <source>
        <dbReference type="Google" id="ProtNLM"/>
    </source>
</evidence>
<evidence type="ECO:0000256" key="7">
    <source>
        <dbReference type="ARBA" id="ARBA00023015"/>
    </source>
</evidence>
<proteinExistence type="inferred from homology"/>
<evidence type="ECO:0000256" key="8">
    <source>
        <dbReference type="ARBA" id="ARBA00023163"/>
    </source>
</evidence>
<dbReference type="SUPFAM" id="SSF57850">
    <property type="entry name" value="RING/U-box"/>
    <property type="match status" value="1"/>
</dbReference>
<keyword evidence="9" id="KW-0539">Nucleus</keyword>
<keyword evidence="5 10" id="KW-0863">Zinc-finger</keyword>
<feature type="compositionally biased region" description="Polar residues" evidence="11">
    <location>
        <begin position="73"/>
        <end position="83"/>
    </location>
</feature>
<evidence type="ECO:0000259" key="12">
    <source>
        <dbReference type="PROSITE" id="PS50016"/>
    </source>
</evidence>
<accession>A0A4T0MFF9</accession>
<sequence>MEIPGNRADNKPSTSSRGRGRGRGRGHGARGGRKSHSTRQPISETNEESSTQPSSEPSNSDRPKPKPRRKFNGSLTQSGQQSQPLPPIPQVETTDEDDIRSRLERELRVGKVECLICFEVVKTQDVFQRTHSCNTCFNVYHLKCITEWAKQSFGQPFKEGEQKHWRCPGCQTKSTKIPREYRCFCRRQRDPKPDKLAVPHSCGQSCSRKRQHCKHPCPLPCHPGPCMDCQTSLHVKCHCGKTTTPIKCAYAPRDPSTGKILPTACGDVCGKQLGCGQHTCIDQCHPGPCSPCNKVENSKCYCGKERSEKPCGTRGYLGKQACYSKDEFYIALWECSNVCGEYYDCNFHKCQGFCHPPSRKALTCPLSPEVITRCPCGKHALKELNNGERKRCQDPIASCGKTCGKSHLNCGHICKSKCHTDECPPCDAEITTVCRCGVSKVTRKCFEVQQEGEEVLCDRVCHSLRLCGKHECLKRCCPLREFEDRRGKRKALIDTQIPEEVMQMWHTCPIICGKTLSCGTHKCLEPDHKGKCGPCLNASFDELTCSCGNTTLEPPIPCGTEIHCTYPCNRPPSECGHPCPSHTCHGDDVSCPPCPFLTTRSCQCGKSQISNVRCSQENVRCGKKCDKIQECGHRCKKSCHKDECRGPEEACSSVCGRLRSICSHTDIAQCHGLTPCDESMPCQAVIIMACKCGTQKAKATCGASLSNTHSKQDVYLECKSSCAAAERNSRLARALGINDTFKRKIDYNFSSETIRFAQINQGFVSGIEKAYNEFIDSSNRALQLPLMNKSRSAFCIDYAEAYGFDTEIFEDVITIRRKIGSHLPSQLLTKLVDEYKQDKAGVIEFRKPSGQSTPQLSRQGSVSTHQSDDWEELTN</sequence>
<keyword evidence="6" id="KW-0862">Zinc</keyword>
<evidence type="ECO:0000256" key="5">
    <source>
        <dbReference type="ARBA" id="ARBA00022771"/>
    </source>
</evidence>
<dbReference type="GO" id="GO:0008270">
    <property type="term" value="F:zinc ion binding"/>
    <property type="evidence" value="ECO:0007669"/>
    <property type="project" value="UniProtKB-KW"/>
</dbReference>
<feature type="domain" description="RING-type" evidence="13">
    <location>
        <begin position="114"/>
        <end position="171"/>
    </location>
</feature>
<evidence type="ECO:0000259" key="13">
    <source>
        <dbReference type="PROSITE" id="PS50089"/>
    </source>
</evidence>
<feature type="region of interest" description="Disordered" evidence="11">
    <location>
        <begin position="1"/>
        <end position="99"/>
    </location>
</feature>
<organism evidence="14 15">
    <name type="scientific">Wallemia mellicola</name>
    <dbReference type="NCBI Taxonomy" id="1708541"/>
    <lineage>
        <taxon>Eukaryota</taxon>
        <taxon>Fungi</taxon>
        <taxon>Dikarya</taxon>
        <taxon>Basidiomycota</taxon>
        <taxon>Wallemiomycotina</taxon>
        <taxon>Wallemiomycetes</taxon>
        <taxon>Wallemiales</taxon>
        <taxon>Wallemiaceae</taxon>
        <taxon>Wallemia</taxon>
    </lineage>
</organism>
<dbReference type="InterPro" id="IPR001841">
    <property type="entry name" value="Znf_RING"/>
</dbReference>
<reference evidence="14 15" key="1">
    <citation type="submission" date="2019-03" db="EMBL/GenBank/DDBJ databases">
        <title>Sequencing 25 genomes of Wallemia mellicola.</title>
        <authorList>
            <person name="Gostincar C."/>
        </authorList>
    </citation>
    <scope>NUCLEOTIDE SEQUENCE [LARGE SCALE GENOMIC DNA]</scope>
    <source>
        <strain evidence="14 15">EXF-6152</strain>
    </source>
</reference>
<dbReference type="GO" id="GO:0000977">
    <property type="term" value="F:RNA polymerase II transcription regulatory region sequence-specific DNA binding"/>
    <property type="evidence" value="ECO:0007669"/>
    <property type="project" value="TreeGrafter"/>
</dbReference>